<proteinExistence type="predicted"/>
<feature type="region of interest" description="Disordered" evidence="2">
    <location>
        <begin position="287"/>
        <end position="309"/>
    </location>
</feature>
<accession>A0A2H3CN36</accession>
<evidence type="ECO:0000313" key="4">
    <source>
        <dbReference type="Proteomes" id="UP000218334"/>
    </source>
</evidence>
<organism evidence="3 4">
    <name type="scientific">Armillaria solidipes</name>
    <dbReference type="NCBI Taxonomy" id="1076256"/>
    <lineage>
        <taxon>Eukaryota</taxon>
        <taxon>Fungi</taxon>
        <taxon>Dikarya</taxon>
        <taxon>Basidiomycota</taxon>
        <taxon>Agaricomycotina</taxon>
        <taxon>Agaricomycetes</taxon>
        <taxon>Agaricomycetidae</taxon>
        <taxon>Agaricales</taxon>
        <taxon>Marasmiineae</taxon>
        <taxon>Physalacriaceae</taxon>
        <taxon>Armillaria</taxon>
    </lineage>
</organism>
<gene>
    <name evidence="3" type="ORF">ARMSODRAFT_947033</name>
</gene>
<evidence type="ECO:0000256" key="2">
    <source>
        <dbReference type="SAM" id="MobiDB-lite"/>
    </source>
</evidence>
<keyword evidence="1" id="KW-0175">Coiled coil</keyword>
<evidence type="ECO:0008006" key="5">
    <source>
        <dbReference type="Google" id="ProtNLM"/>
    </source>
</evidence>
<reference evidence="4" key="1">
    <citation type="journal article" date="2017" name="Nat. Ecol. Evol.">
        <title>Genome expansion and lineage-specific genetic innovations in the forest pathogenic fungi Armillaria.</title>
        <authorList>
            <person name="Sipos G."/>
            <person name="Prasanna A.N."/>
            <person name="Walter M.C."/>
            <person name="O'Connor E."/>
            <person name="Balint B."/>
            <person name="Krizsan K."/>
            <person name="Kiss B."/>
            <person name="Hess J."/>
            <person name="Varga T."/>
            <person name="Slot J."/>
            <person name="Riley R."/>
            <person name="Boka B."/>
            <person name="Rigling D."/>
            <person name="Barry K."/>
            <person name="Lee J."/>
            <person name="Mihaltcheva S."/>
            <person name="LaButti K."/>
            <person name="Lipzen A."/>
            <person name="Waldron R."/>
            <person name="Moloney N.M."/>
            <person name="Sperisen C."/>
            <person name="Kredics L."/>
            <person name="Vagvoelgyi C."/>
            <person name="Patrignani A."/>
            <person name="Fitzpatrick D."/>
            <person name="Nagy I."/>
            <person name="Doyle S."/>
            <person name="Anderson J.B."/>
            <person name="Grigoriev I.V."/>
            <person name="Gueldener U."/>
            <person name="Muensterkoetter M."/>
            <person name="Nagy L.G."/>
        </authorList>
    </citation>
    <scope>NUCLEOTIDE SEQUENCE [LARGE SCALE GENOMIC DNA]</scope>
    <source>
        <strain evidence="4">28-4</strain>
    </source>
</reference>
<dbReference type="STRING" id="1076256.A0A2H3CN36"/>
<dbReference type="SUPFAM" id="SSF101447">
    <property type="entry name" value="Formin homology 2 domain (FH2 domain)"/>
    <property type="match status" value="1"/>
</dbReference>
<evidence type="ECO:0000313" key="3">
    <source>
        <dbReference type="EMBL" id="PBK78167.1"/>
    </source>
</evidence>
<feature type="compositionally biased region" description="Pro residues" evidence="2">
    <location>
        <begin position="127"/>
        <end position="155"/>
    </location>
</feature>
<protein>
    <recommendedName>
        <fullName evidence="5">C3H1-type domain-containing protein</fullName>
    </recommendedName>
</protein>
<keyword evidence="4" id="KW-1185">Reference proteome</keyword>
<dbReference type="AlphaFoldDB" id="A0A2H3CN36"/>
<feature type="coiled-coil region" evidence="1">
    <location>
        <begin position="411"/>
        <end position="445"/>
    </location>
</feature>
<feature type="region of interest" description="Disordered" evidence="2">
    <location>
        <begin position="32"/>
        <end position="166"/>
    </location>
</feature>
<evidence type="ECO:0000256" key="1">
    <source>
        <dbReference type="SAM" id="Coils"/>
    </source>
</evidence>
<dbReference type="Proteomes" id="UP000218334">
    <property type="component" value="Unassembled WGS sequence"/>
</dbReference>
<dbReference type="EMBL" id="KZ293415">
    <property type="protein sequence ID" value="PBK78167.1"/>
    <property type="molecule type" value="Genomic_DNA"/>
</dbReference>
<feature type="compositionally biased region" description="Low complexity" evidence="2">
    <location>
        <begin position="104"/>
        <end position="126"/>
    </location>
</feature>
<name>A0A2H3CN36_9AGAR</name>
<sequence length="545" mass="61292">MARRKTVQYYRDDGAAINRGCPRPSYCYFVHPSDPEWPSLAPTRRSDSSRFSAMPSPTRDPRRRPSMDSASSARRSRRSPSPVPGPSSRPERRHSTVSDTWAKSPPLSAASSSFPPPISATSTSFMSPPPPPTQSPPPPPPPSALVPMSPLPDPPKLGLKQSKLSNEESKKIWEQRINILSTHDKLRRSIMGRDERIKALQRVYDTLPPYNTASFSKELERLKTEQDNESNQFKKLFNKIVECDSWPLAPRPEQGIVENEFTDMTKQVDRLTKNISQLNISVKKMQEELSGPEEIPTVTSRKRRRLSDGGLDDATFNAAELQERVDSAENQLLDLQNLLLNRDNDTQTEVIGLMENRYDELEAARSAGTDPEAQFRQSSNIRLHTVEQQLVEVGVEMADVINREIGKDEDHEQVKRENAALRSDVHRLQAQVETWESREAESNRQIAAISAALHDYKSHPAVLPVPIAPEHLLPHVEAVVLPEIRNTVQSLVDKLRADLQQSMVEKEQEIYGTVWDKLKLANNISEMVVARMEAPPSASSVPVSK</sequence>